<feature type="region of interest" description="Disordered" evidence="1">
    <location>
        <begin position="88"/>
        <end position="119"/>
    </location>
</feature>
<dbReference type="AlphaFoldDB" id="A0A8J8T0D6"/>
<organism evidence="2 3">
    <name type="scientific">Halteria grandinella</name>
    <dbReference type="NCBI Taxonomy" id="5974"/>
    <lineage>
        <taxon>Eukaryota</taxon>
        <taxon>Sar</taxon>
        <taxon>Alveolata</taxon>
        <taxon>Ciliophora</taxon>
        <taxon>Intramacronucleata</taxon>
        <taxon>Spirotrichea</taxon>
        <taxon>Stichotrichia</taxon>
        <taxon>Sporadotrichida</taxon>
        <taxon>Halteriidae</taxon>
        <taxon>Halteria</taxon>
    </lineage>
</organism>
<comment type="caution">
    <text evidence="2">The sequence shown here is derived from an EMBL/GenBank/DDBJ whole genome shotgun (WGS) entry which is preliminary data.</text>
</comment>
<accession>A0A8J8T0D6</accession>
<name>A0A8J8T0D6_HALGN</name>
<feature type="compositionally biased region" description="Polar residues" evidence="1">
    <location>
        <begin position="88"/>
        <end position="114"/>
    </location>
</feature>
<dbReference type="Proteomes" id="UP000785679">
    <property type="component" value="Unassembled WGS sequence"/>
</dbReference>
<proteinExistence type="predicted"/>
<dbReference type="EMBL" id="RRYP01012700">
    <property type="protein sequence ID" value="TNV76938.1"/>
    <property type="molecule type" value="Genomic_DNA"/>
</dbReference>
<evidence type="ECO:0000313" key="2">
    <source>
        <dbReference type="EMBL" id="TNV76938.1"/>
    </source>
</evidence>
<gene>
    <name evidence="2" type="ORF">FGO68_gene15970</name>
</gene>
<protein>
    <submittedName>
        <fullName evidence="2">Uncharacterized protein</fullName>
    </submittedName>
</protein>
<evidence type="ECO:0000256" key="1">
    <source>
        <dbReference type="SAM" id="MobiDB-lite"/>
    </source>
</evidence>
<evidence type="ECO:0000313" key="3">
    <source>
        <dbReference type="Proteomes" id="UP000785679"/>
    </source>
</evidence>
<keyword evidence="3" id="KW-1185">Reference proteome</keyword>
<reference evidence="2" key="1">
    <citation type="submission" date="2019-06" db="EMBL/GenBank/DDBJ databases">
        <authorList>
            <person name="Zheng W."/>
        </authorList>
    </citation>
    <scope>NUCLEOTIDE SEQUENCE</scope>
    <source>
        <strain evidence="2">QDHG01</strain>
    </source>
</reference>
<sequence>MKQYIEYHESSKIPLATYDSQDPSVLSTVIQQIETYESQDETSNLYSSLDQQKIVISRNSQGQGGIDQSLSLDVKANEQVITQSTSSIKEATQMDQDNNSNTVNNLRQPSSPASGKQLKRIRITSLSPSEGSRNNRLESETSSNCEHLKAVPNQFSRLHLLHDYE</sequence>